<gene>
    <name evidence="8" type="ORF">FHS60_000329</name>
</gene>
<protein>
    <submittedName>
        <fullName evidence="8">Subtilisin family serine protease</fullName>
    </submittedName>
</protein>
<comment type="caution">
    <text evidence="8">The sequence shown here is derived from an EMBL/GenBank/DDBJ whole genome shotgun (WGS) entry which is preliminary data.</text>
</comment>
<feature type="chain" id="PRO_5030808408" evidence="6">
    <location>
        <begin position="23"/>
        <end position="464"/>
    </location>
</feature>
<dbReference type="InterPro" id="IPR000209">
    <property type="entry name" value="Peptidase_S8/S53_dom"/>
</dbReference>
<organism evidence="8 9">
    <name type="scientific">Alloprevotella rava</name>
    <dbReference type="NCBI Taxonomy" id="671218"/>
    <lineage>
        <taxon>Bacteria</taxon>
        <taxon>Pseudomonadati</taxon>
        <taxon>Bacteroidota</taxon>
        <taxon>Bacteroidia</taxon>
        <taxon>Bacteroidales</taxon>
        <taxon>Prevotellaceae</taxon>
        <taxon>Alloprevotella</taxon>
    </lineage>
</organism>
<keyword evidence="6" id="KW-0732">Signal</keyword>
<reference evidence="8 9" key="1">
    <citation type="submission" date="2020-08" db="EMBL/GenBank/DDBJ databases">
        <title>Genomic Encyclopedia of Type Strains, Phase IV (KMG-IV): sequencing the most valuable type-strain genomes for metagenomic binning, comparative biology and taxonomic classification.</title>
        <authorList>
            <person name="Goeker M."/>
        </authorList>
    </citation>
    <scope>NUCLEOTIDE SEQUENCE [LARGE SCALE GENOMIC DNA]</scope>
    <source>
        <strain evidence="8 9">DSM 22548</strain>
    </source>
</reference>
<evidence type="ECO:0000256" key="1">
    <source>
        <dbReference type="ARBA" id="ARBA00011073"/>
    </source>
</evidence>
<dbReference type="PANTHER" id="PTHR43806">
    <property type="entry name" value="PEPTIDASE S8"/>
    <property type="match status" value="1"/>
</dbReference>
<evidence type="ECO:0000256" key="6">
    <source>
        <dbReference type="SAM" id="SignalP"/>
    </source>
</evidence>
<comment type="similarity">
    <text evidence="1 5">Belongs to the peptidase S8 family.</text>
</comment>
<accession>A0A7W5UI82</accession>
<dbReference type="InterPro" id="IPR015500">
    <property type="entry name" value="Peptidase_S8_subtilisin-rel"/>
</dbReference>
<dbReference type="SUPFAM" id="SSF52743">
    <property type="entry name" value="Subtilisin-like"/>
    <property type="match status" value="1"/>
</dbReference>
<feature type="active site" description="Charge relay system" evidence="5">
    <location>
        <position position="192"/>
    </location>
</feature>
<dbReference type="EMBL" id="JACICA010000001">
    <property type="protein sequence ID" value="MBB3701887.1"/>
    <property type="molecule type" value="Genomic_DNA"/>
</dbReference>
<keyword evidence="4 5" id="KW-0720">Serine protease</keyword>
<feature type="signal peptide" evidence="6">
    <location>
        <begin position="1"/>
        <end position="22"/>
    </location>
</feature>
<dbReference type="GO" id="GO:0004252">
    <property type="term" value="F:serine-type endopeptidase activity"/>
    <property type="evidence" value="ECO:0007669"/>
    <property type="project" value="UniProtKB-UniRule"/>
</dbReference>
<keyword evidence="3 5" id="KW-0378">Hydrolase</keyword>
<dbReference type="PANTHER" id="PTHR43806:SF67">
    <property type="entry name" value="EGF-LIKE DOMAIN-CONTAINING PROTEIN"/>
    <property type="match status" value="1"/>
</dbReference>
<dbReference type="InterPro" id="IPR050131">
    <property type="entry name" value="Peptidase_S8_subtilisin-like"/>
</dbReference>
<dbReference type="Pfam" id="PF00082">
    <property type="entry name" value="Peptidase_S8"/>
    <property type="match status" value="1"/>
</dbReference>
<evidence type="ECO:0000256" key="5">
    <source>
        <dbReference type="PROSITE-ProRule" id="PRU01240"/>
    </source>
</evidence>
<evidence type="ECO:0000256" key="2">
    <source>
        <dbReference type="ARBA" id="ARBA00022670"/>
    </source>
</evidence>
<dbReference type="GO" id="GO:0006508">
    <property type="term" value="P:proteolysis"/>
    <property type="evidence" value="ECO:0007669"/>
    <property type="project" value="UniProtKB-KW"/>
</dbReference>
<proteinExistence type="inferred from homology"/>
<dbReference type="Proteomes" id="UP000541425">
    <property type="component" value="Unassembled WGS sequence"/>
</dbReference>
<dbReference type="InterPro" id="IPR017317">
    <property type="entry name" value="Pept_S8_subtilisin_bacteroid-2"/>
</dbReference>
<dbReference type="InterPro" id="IPR036852">
    <property type="entry name" value="Peptidase_S8/S53_dom_sf"/>
</dbReference>
<dbReference type="PRINTS" id="PR00723">
    <property type="entry name" value="SUBTILISIN"/>
</dbReference>
<feature type="domain" description="Peptidase S8/S53" evidence="7">
    <location>
        <begin position="183"/>
        <end position="452"/>
    </location>
</feature>
<feature type="active site" description="Charge relay system" evidence="5">
    <location>
        <position position="406"/>
    </location>
</feature>
<evidence type="ECO:0000259" key="7">
    <source>
        <dbReference type="Pfam" id="PF00082"/>
    </source>
</evidence>
<dbReference type="AlphaFoldDB" id="A0A7W5UI82"/>
<evidence type="ECO:0000256" key="4">
    <source>
        <dbReference type="ARBA" id="ARBA00022825"/>
    </source>
</evidence>
<dbReference type="PROSITE" id="PS51892">
    <property type="entry name" value="SUBTILASE"/>
    <property type="match status" value="1"/>
</dbReference>
<evidence type="ECO:0000313" key="8">
    <source>
        <dbReference type="EMBL" id="MBB3701887.1"/>
    </source>
</evidence>
<dbReference type="RefSeq" id="WP_183694073.1">
    <property type="nucleotide sequence ID" value="NZ_JACICA010000001.1"/>
</dbReference>
<evidence type="ECO:0000256" key="3">
    <source>
        <dbReference type="ARBA" id="ARBA00022801"/>
    </source>
</evidence>
<evidence type="ECO:0000313" key="9">
    <source>
        <dbReference type="Proteomes" id="UP000541425"/>
    </source>
</evidence>
<sequence length="464" mass="51806">MRTLNILWIVILCSLFSIPVAAQHQAKMQAVAKSYRFRVTFTDKKNNTYSLKRPEEFLSAQALERRRRYKIKVDHYDLPVSPNYLQVLRQEGLKIHNMSKWNNTVVVETTDTLKMAAIRMFPFVKATRLVWVGPDSIDIAPHVERHELVKDIVTDTLDNFYGYAQQQVEMLNTQKLHQAGFRGEDMTIAVLDGGFLNTDIIPGLRSAKILGTRNFVESGKTVYDWQSHGTMVLSCIATNHPNFLVGTAPEASFYLIQSEDSETEQLVEEDNYAAALEYADSLGVDVVTASLGYYHFDYPEMNHTYDDLNGRVAVNTIAASLAASRGLLVLNSAGNEGNGRWKKINFPSDATDILTVGAVGADSINTNFSSLGYTADRRVKPDAMAMGRDCALFYPSGNVDTANGTSFSCPILAGAVTCLWQAHRDKTPLEIMKAVREAGNYYKHPNEVFGYGIPDMWKANQVLK</sequence>
<dbReference type="PIRSF" id="PIRSF037903">
    <property type="entry name" value="Subtilisin_rel_GFO_2223"/>
    <property type="match status" value="1"/>
</dbReference>
<feature type="active site" description="Charge relay system" evidence="5">
    <location>
        <position position="228"/>
    </location>
</feature>
<name>A0A7W5UI82_9BACT</name>
<dbReference type="Gene3D" id="3.40.50.200">
    <property type="entry name" value="Peptidase S8/S53 domain"/>
    <property type="match status" value="1"/>
</dbReference>
<keyword evidence="2 5" id="KW-0645">Protease</keyword>